<protein>
    <recommendedName>
        <fullName evidence="4">C-type lectin domain-containing protein</fullName>
    </recommendedName>
</protein>
<organism evidence="2 3">
    <name type="scientific">Halocaridina rubra</name>
    <name type="common">Hawaiian red shrimp</name>
    <dbReference type="NCBI Taxonomy" id="373956"/>
    <lineage>
        <taxon>Eukaryota</taxon>
        <taxon>Metazoa</taxon>
        <taxon>Ecdysozoa</taxon>
        <taxon>Arthropoda</taxon>
        <taxon>Crustacea</taxon>
        <taxon>Multicrustacea</taxon>
        <taxon>Malacostraca</taxon>
        <taxon>Eumalacostraca</taxon>
        <taxon>Eucarida</taxon>
        <taxon>Decapoda</taxon>
        <taxon>Pleocyemata</taxon>
        <taxon>Caridea</taxon>
        <taxon>Atyoidea</taxon>
        <taxon>Atyidae</taxon>
        <taxon>Halocaridina</taxon>
    </lineage>
</organism>
<reference evidence="2 3" key="1">
    <citation type="submission" date="2023-11" db="EMBL/GenBank/DDBJ databases">
        <title>Halocaridina rubra genome assembly.</title>
        <authorList>
            <person name="Smith C."/>
        </authorList>
    </citation>
    <scope>NUCLEOTIDE SEQUENCE [LARGE SCALE GENOMIC DNA]</scope>
    <source>
        <strain evidence="2">EP-1</strain>
        <tissue evidence="2">Whole</tissue>
    </source>
</reference>
<feature type="compositionally biased region" description="Basic and acidic residues" evidence="1">
    <location>
        <begin position="1"/>
        <end position="11"/>
    </location>
</feature>
<dbReference type="SUPFAM" id="SSF56436">
    <property type="entry name" value="C-type lectin-like"/>
    <property type="match status" value="1"/>
</dbReference>
<evidence type="ECO:0000313" key="2">
    <source>
        <dbReference type="EMBL" id="KAK7067500.1"/>
    </source>
</evidence>
<evidence type="ECO:0000313" key="3">
    <source>
        <dbReference type="Proteomes" id="UP001381693"/>
    </source>
</evidence>
<comment type="caution">
    <text evidence="2">The sequence shown here is derived from an EMBL/GenBank/DDBJ whole genome shotgun (WGS) entry which is preliminary data.</text>
</comment>
<gene>
    <name evidence="2" type="ORF">SK128_023071</name>
</gene>
<proteinExistence type="predicted"/>
<accession>A0AAN8WJT2</accession>
<feature type="region of interest" description="Disordered" evidence="1">
    <location>
        <begin position="1"/>
        <end position="21"/>
    </location>
</feature>
<feature type="non-terminal residue" evidence="2">
    <location>
        <position position="117"/>
    </location>
</feature>
<dbReference type="AlphaFoldDB" id="A0AAN8WJT2"/>
<feature type="non-terminal residue" evidence="2">
    <location>
        <position position="1"/>
    </location>
</feature>
<evidence type="ECO:0008006" key="4">
    <source>
        <dbReference type="Google" id="ProtNLM"/>
    </source>
</evidence>
<evidence type="ECO:0000256" key="1">
    <source>
        <dbReference type="SAM" id="MobiDB-lite"/>
    </source>
</evidence>
<dbReference type="InterPro" id="IPR016187">
    <property type="entry name" value="CTDL_fold"/>
</dbReference>
<keyword evidence="3" id="KW-1185">Reference proteome</keyword>
<dbReference type="Proteomes" id="UP001381693">
    <property type="component" value="Unassembled WGS sequence"/>
</dbReference>
<name>A0AAN8WJT2_HALRR</name>
<dbReference type="EMBL" id="JAXCGZ010018179">
    <property type="protein sequence ID" value="KAK7067500.1"/>
    <property type="molecule type" value="Genomic_DNA"/>
</dbReference>
<sequence>VGDDYGRHDDSSSEENSCVSDGFIPDEDHQRCFQILSIPVAFEQAQPNCRSQGSDWNFFVPLDNVDLHSAADIALSGITKDHWLGMKYDEAGAFDYNCDSLTWYPTNVTGGPGECLM</sequence>